<evidence type="ECO:0000259" key="2">
    <source>
        <dbReference type="Pfam" id="PF16537"/>
    </source>
</evidence>
<accession>A0ABT2VN19</accession>
<feature type="signal peptide" evidence="1">
    <location>
        <begin position="1"/>
        <end position="27"/>
    </location>
</feature>
<dbReference type="InterPro" id="IPR032389">
    <property type="entry name" value="GspB_C"/>
</dbReference>
<gene>
    <name evidence="3" type="ORF">OCL06_08810</name>
</gene>
<evidence type="ECO:0000256" key="1">
    <source>
        <dbReference type="SAM" id="SignalP"/>
    </source>
</evidence>
<evidence type="ECO:0000313" key="4">
    <source>
        <dbReference type="Proteomes" id="UP001209257"/>
    </source>
</evidence>
<keyword evidence="4" id="KW-1185">Reference proteome</keyword>
<dbReference type="Proteomes" id="UP001209257">
    <property type="component" value="Unassembled WGS sequence"/>
</dbReference>
<dbReference type="Pfam" id="PF16537">
    <property type="entry name" value="T2SSB"/>
    <property type="match status" value="1"/>
</dbReference>
<proteinExistence type="predicted"/>
<protein>
    <submittedName>
        <fullName evidence="3">General secretion pathway protein GspB</fullName>
    </submittedName>
</protein>
<keyword evidence="1" id="KW-0732">Signal</keyword>
<feature type="domain" description="Type II secretion system protein GspB C-terminal" evidence="2">
    <location>
        <begin position="63"/>
        <end position="99"/>
    </location>
</feature>
<evidence type="ECO:0000313" key="3">
    <source>
        <dbReference type="EMBL" id="MCU7554697.1"/>
    </source>
</evidence>
<feature type="chain" id="PRO_5045327364" evidence="1">
    <location>
        <begin position="28"/>
        <end position="124"/>
    </location>
</feature>
<dbReference type="EMBL" id="JAOTJC010000007">
    <property type="protein sequence ID" value="MCU7554697.1"/>
    <property type="molecule type" value="Genomic_DNA"/>
</dbReference>
<organism evidence="3 4">
    <name type="scientific">Alteromonas salexigens</name>
    <dbReference type="NCBI Taxonomy" id="2982530"/>
    <lineage>
        <taxon>Bacteria</taxon>
        <taxon>Pseudomonadati</taxon>
        <taxon>Pseudomonadota</taxon>
        <taxon>Gammaproteobacteria</taxon>
        <taxon>Alteromonadales</taxon>
        <taxon>Alteromonadaceae</taxon>
        <taxon>Alteromonas/Salinimonas group</taxon>
        <taxon>Alteromonas</taxon>
    </lineage>
</organism>
<name>A0ABT2VN19_9ALTE</name>
<sequence>MNKITLTGAAFALGLGAAVLTQASAFAEERDPTRPGAMAGMSSGSGVSNTGSLTLQAIFFTTDNRQAVINNQVVAEGDILAGSTIEQINANTVVLRASGASNASQTVLQLSSPTPVKRSTFEEF</sequence>
<dbReference type="RefSeq" id="WP_262993569.1">
    <property type="nucleotide sequence ID" value="NZ_JAOTJC010000007.1"/>
</dbReference>
<comment type="caution">
    <text evidence="3">The sequence shown here is derived from an EMBL/GenBank/DDBJ whole genome shotgun (WGS) entry which is preliminary data.</text>
</comment>
<reference evidence="4" key="1">
    <citation type="submission" date="2023-07" db="EMBL/GenBank/DDBJ databases">
        <title>Study on multiphase classification of strain Alteromonas salexigens isolated from the Yellow Sea.</title>
        <authorList>
            <person name="Sun L."/>
        </authorList>
    </citation>
    <scope>NUCLEOTIDE SEQUENCE [LARGE SCALE GENOMIC DNA]</scope>
    <source>
        <strain evidence="4">ASW11-19</strain>
    </source>
</reference>